<reference evidence="1" key="1">
    <citation type="submission" date="2023-10" db="EMBL/GenBank/DDBJ databases">
        <authorList>
            <person name="Chen Y."/>
            <person name="Shah S."/>
            <person name="Dougan E. K."/>
            <person name="Thang M."/>
            <person name="Chan C."/>
        </authorList>
    </citation>
    <scope>NUCLEOTIDE SEQUENCE [LARGE SCALE GENOMIC DNA]</scope>
</reference>
<evidence type="ECO:0000313" key="1">
    <source>
        <dbReference type="EMBL" id="CAK0823307.1"/>
    </source>
</evidence>
<accession>A0ABN9RVD9</accession>
<protein>
    <submittedName>
        <fullName evidence="1">Uncharacterized protein</fullName>
    </submittedName>
</protein>
<keyword evidence="2" id="KW-1185">Reference proteome</keyword>
<gene>
    <name evidence="1" type="ORF">PCOR1329_LOCUS24079</name>
</gene>
<name>A0ABN9RVD9_9DINO</name>
<dbReference type="EMBL" id="CAUYUJ010008236">
    <property type="protein sequence ID" value="CAK0823307.1"/>
    <property type="molecule type" value="Genomic_DNA"/>
</dbReference>
<dbReference type="Proteomes" id="UP001189429">
    <property type="component" value="Unassembled WGS sequence"/>
</dbReference>
<sequence length="138" mass="15220">MNSPTCLHHYWPLCSQMLPVSGSKVLLFSDAAPDTWKEVLDQVFAVDGRSAATRLKWKPSRYGGRPIESPSATTMALAAARRKGHRPHSTLDHITEVIVRGELGREGGQVLRRLMTHLSTAIGLETTETDYSRGPRLG</sequence>
<proteinExistence type="predicted"/>
<evidence type="ECO:0000313" key="2">
    <source>
        <dbReference type="Proteomes" id="UP001189429"/>
    </source>
</evidence>
<organism evidence="1 2">
    <name type="scientific">Prorocentrum cordatum</name>
    <dbReference type="NCBI Taxonomy" id="2364126"/>
    <lineage>
        <taxon>Eukaryota</taxon>
        <taxon>Sar</taxon>
        <taxon>Alveolata</taxon>
        <taxon>Dinophyceae</taxon>
        <taxon>Prorocentrales</taxon>
        <taxon>Prorocentraceae</taxon>
        <taxon>Prorocentrum</taxon>
    </lineage>
</organism>
<comment type="caution">
    <text evidence="1">The sequence shown here is derived from an EMBL/GenBank/DDBJ whole genome shotgun (WGS) entry which is preliminary data.</text>
</comment>